<dbReference type="InterPro" id="IPR003406">
    <property type="entry name" value="Glyco_trans_14"/>
</dbReference>
<comment type="subcellular location">
    <subcellularLocation>
        <location evidence="1">Membrane</location>
        <topology evidence="1">Single-pass type II membrane protein</topology>
    </subcellularLocation>
</comment>
<keyword evidence="4" id="KW-0472">Membrane</keyword>
<organism evidence="6 7">
    <name type="scientific">Gracilariopsis chorda</name>
    <dbReference type="NCBI Taxonomy" id="448386"/>
    <lineage>
        <taxon>Eukaryota</taxon>
        <taxon>Rhodophyta</taxon>
        <taxon>Florideophyceae</taxon>
        <taxon>Rhodymeniophycidae</taxon>
        <taxon>Gracilariales</taxon>
        <taxon>Gracilariaceae</taxon>
        <taxon>Gracilariopsis</taxon>
    </lineage>
</organism>
<protein>
    <submittedName>
        <fullName evidence="6">Beta-glucuronosyltransferase GlcAT14C</fullName>
    </submittedName>
</protein>
<dbReference type="PANTHER" id="PTHR45719:SF3">
    <property type="entry name" value="BETA-GLUCURONOSYLTRANSFERASE GLCAT14A"/>
    <property type="match status" value="1"/>
</dbReference>
<dbReference type="EMBL" id="NBIV01000010">
    <property type="protein sequence ID" value="PXF48953.1"/>
    <property type="molecule type" value="Genomic_DNA"/>
</dbReference>
<dbReference type="GO" id="GO:0016020">
    <property type="term" value="C:membrane"/>
    <property type="evidence" value="ECO:0007669"/>
    <property type="project" value="UniProtKB-SubCell"/>
</dbReference>
<dbReference type="PANTHER" id="PTHR45719">
    <property type="entry name" value="GLYCOSYLTRANSFERASE"/>
    <property type="match status" value="1"/>
</dbReference>
<gene>
    <name evidence="6" type="ORF">BWQ96_01295</name>
</gene>
<keyword evidence="2" id="KW-0328">Glycosyltransferase</keyword>
<proteinExistence type="predicted"/>
<evidence type="ECO:0000256" key="5">
    <source>
        <dbReference type="ARBA" id="ARBA00023180"/>
    </source>
</evidence>
<dbReference type="OrthoDB" id="2019572at2759"/>
<keyword evidence="5" id="KW-0325">Glycoprotein</keyword>
<accession>A0A2V3J3R6</accession>
<dbReference type="InterPro" id="IPR044610">
    <property type="entry name" value="GLCAT14A/B/C"/>
</dbReference>
<evidence type="ECO:0000313" key="7">
    <source>
        <dbReference type="Proteomes" id="UP000247409"/>
    </source>
</evidence>
<evidence type="ECO:0000313" key="6">
    <source>
        <dbReference type="EMBL" id="PXF48953.1"/>
    </source>
</evidence>
<dbReference type="Proteomes" id="UP000247409">
    <property type="component" value="Unassembled WGS sequence"/>
</dbReference>
<evidence type="ECO:0000256" key="2">
    <source>
        <dbReference type="ARBA" id="ARBA00022676"/>
    </source>
</evidence>
<evidence type="ECO:0000256" key="1">
    <source>
        <dbReference type="ARBA" id="ARBA00004606"/>
    </source>
</evidence>
<dbReference type="Pfam" id="PF02485">
    <property type="entry name" value="Branch"/>
    <property type="match status" value="1"/>
</dbReference>
<reference evidence="6 7" key="1">
    <citation type="journal article" date="2018" name="Mol. Biol. Evol.">
        <title>Analysis of the draft genome of the red seaweed Gracilariopsis chorda provides insights into genome size evolution in Rhodophyta.</title>
        <authorList>
            <person name="Lee J."/>
            <person name="Yang E.C."/>
            <person name="Graf L."/>
            <person name="Yang J.H."/>
            <person name="Qiu H."/>
            <person name="Zel Zion U."/>
            <person name="Chan C.X."/>
            <person name="Stephens T.G."/>
            <person name="Weber A.P.M."/>
            <person name="Boo G.H."/>
            <person name="Boo S.M."/>
            <person name="Kim K.M."/>
            <person name="Shin Y."/>
            <person name="Jung M."/>
            <person name="Lee S.J."/>
            <person name="Yim H.S."/>
            <person name="Lee J.H."/>
            <person name="Bhattacharya D."/>
            <person name="Yoon H.S."/>
        </authorList>
    </citation>
    <scope>NUCLEOTIDE SEQUENCE [LARGE SCALE GENOMIC DNA]</scope>
    <source>
        <strain evidence="6 7">SKKU-2015</strain>
        <tissue evidence="6">Whole body</tissue>
    </source>
</reference>
<name>A0A2V3J3R6_9FLOR</name>
<dbReference type="GO" id="GO:0015020">
    <property type="term" value="F:glucuronosyltransferase activity"/>
    <property type="evidence" value="ECO:0007669"/>
    <property type="project" value="InterPro"/>
</dbReference>
<dbReference type="AlphaFoldDB" id="A0A2V3J3R6"/>
<sequence length="386" mass="43982">MCSKAGARRVQLPRSALLYPLIALALLVTLLLNLSHLRSLLLPAHQKDANIAYFIQITPHTLAHLPRLYSTIHHPYNLHALHFDVQIPSQQVTHVLAQLRLRNANFERDTIVIPPRKLVYDGISMVLNTLHAMSYMLKRPNWHYFINLSGHDYPLVPPEVQRKLLGSVRSLDPLPNFLSMSSSKRAESVFYDRASTLFTDTSLCYPPTAPHLPHEHPVCNELAKSTTPNPIFDHSFRPAYSGAWLIVSRQFCENATTSSEARHLLVAFANMRGSDEFFFATLARYNAQFNKTLIPKALRKVIWVADGEHAGQHPFFVDEQHSNGSYRFLKPLNESIDFFARKFGHSDSAFMDVIDHMARDAQRVDRISQAFGWIVVALKRQMAQRA</sequence>
<keyword evidence="3 6" id="KW-0808">Transferase</keyword>
<comment type="caution">
    <text evidence="6">The sequence shown here is derived from an EMBL/GenBank/DDBJ whole genome shotgun (WGS) entry which is preliminary data.</text>
</comment>
<evidence type="ECO:0000256" key="3">
    <source>
        <dbReference type="ARBA" id="ARBA00022679"/>
    </source>
</evidence>
<keyword evidence="7" id="KW-1185">Reference proteome</keyword>
<evidence type="ECO:0000256" key="4">
    <source>
        <dbReference type="ARBA" id="ARBA00023136"/>
    </source>
</evidence>